<proteinExistence type="predicted"/>
<feature type="non-terminal residue" evidence="2">
    <location>
        <position position="108"/>
    </location>
</feature>
<protein>
    <submittedName>
        <fullName evidence="2">Uncharacterized protein</fullName>
    </submittedName>
</protein>
<evidence type="ECO:0000313" key="2">
    <source>
        <dbReference type="EMBL" id="GFR42307.1"/>
    </source>
</evidence>
<evidence type="ECO:0000313" key="3">
    <source>
        <dbReference type="Proteomes" id="UP001054857"/>
    </source>
</evidence>
<keyword evidence="3" id="KW-1185">Reference proteome</keyword>
<feature type="region of interest" description="Disordered" evidence="1">
    <location>
        <begin position="76"/>
        <end position="108"/>
    </location>
</feature>
<accession>A0AAD3HIP2</accession>
<evidence type="ECO:0000256" key="1">
    <source>
        <dbReference type="SAM" id="MobiDB-lite"/>
    </source>
</evidence>
<sequence>LHYIYLVASRLPLYLLWKARFLPLLFRTKEAHQEEKREVALAARLLLLRSVRLTLRKLAQLQRRLGSDCEAAAAPEEGVHAAARHSRRSGTAGRQLDDAQGERARHGT</sequence>
<reference evidence="2 3" key="1">
    <citation type="journal article" date="2021" name="Sci. Rep.">
        <title>Genome sequencing of the multicellular alga Astrephomene provides insights into convergent evolution of germ-soma differentiation.</title>
        <authorList>
            <person name="Yamashita S."/>
            <person name="Yamamoto K."/>
            <person name="Matsuzaki R."/>
            <person name="Suzuki S."/>
            <person name="Yamaguchi H."/>
            <person name="Hirooka S."/>
            <person name="Minakuchi Y."/>
            <person name="Miyagishima S."/>
            <person name="Kawachi M."/>
            <person name="Toyoda A."/>
            <person name="Nozaki H."/>
        </authorList>
    </citation>
    <scope>NUCLEOTIDE SEQUENCE [LARGE SCALE GENOMIC DNA]</scope>
    <source>
        <strain evidence="2 3">NIES-4017</strain>
    </source>
</reference>
<feature type="compositionally biased region" description="Basic and acidic residues" evidence="1">
    <location>
        <begin position="95"/>
        <end position="108"/>
    </location>
</feature>
<name>A0AAD3HIP2_9CHLO</name>
<dbReference type="AlphaFoldDB" id="A0AAD3HIP2"/>
<dbReference type="EMBL" id="BMAR01000003">
    <property type="protein sequence ID" value="GFR42307.1"/>
    <property type="molecule type" value="Genomic_DNA"/>
</dbReference>
<comment type="caution">
    <text evidence="2">The sequence shown here is derived from an EMBL/GenBank/DDBJ whole genome shotgun (WGS) entry which is preliminary data.</text>
</comment>
<dbReference type="Proteomes" id="UP001054857">
    <property type="component" value="Unassembled WGS sequence"/>
</dbReference>
<gene>
    <name evidence="2" type="ORF">Agub_g3208</name>
</gene>
<organism evidence="2 3">
    <name type="scientific">Astrephomene gubernaculifera</name>
    <dbReference type="NCBI Taxonomy" id="47775"/>
    <lineage>
        <taxon>Eukaryota</taxon>
        <taxon>Viridiplantae</taxon>
        <taxon>Chlorophyta</taxon>
        <taxon>core chlorophytes</taxon>
        <taxon>Chlorophyceae</taxon>
        <taxon>CS clade</taxon>
        <taxon>Chlamydomonadales</taxon>
        <taxon>Astrephomenaceae</taxon>
        <taxon>Astrephomene</taxon>
    </lineage>
</organism>